<dbReference type="EMBL" id="JAIZAY010000019">
    <property type="protein sequence ID" value="KAJ8023995.1"/>
    <property type="molecule type" value="Genomic_DNA"/>
</dbReference>
<evidence type="ECO:0000313" key="3">
    <source>
        <dbReference type="Proteomes" id="UP001152320"/>
    </source>
</evidence>
<dbReference type="Gene3D" id="1.20.1050.10">
    <property type="match status" value="1"/>
</dbReference>
<reference evidence="2" key="1">
    <citation type="submission" date="2021-10" db="EMBL/GenBank/DDBJ databases">
        <title>Tropical sea cucumber genome reveals ecological adaptation and Cuvierian tubules defense mechanism.</title>
        <authorList>
            <person name="Chen T."/>
        </authorList>
    </citation>
    <scope>NUCLEOTIDE SEQUENCE</scope>
    <source>
        <strain evidence="2">Nanhai2018</strain>
        <tissue evidence="2">Muscle</tissue>
    </source>
</reference>
<dbReference type="GO" id="GO:0005737">
    <property type="term" value="C:cytoplasm"/>
    <property type="evidence" value="ECO:0007669"/>
    <property type="project" value="TreeGrafter"/>
</dbReference>
<evidence type="ECO:0000313" key="2">
    <source>
        <dbReference type="EMBL" id="KAJ8023995.1"/>
    </source>
</evidence>
<dbReference type="PROSITE" id="PS50405">
    <property type="entry name" value="GST_CTER"/>
    <property type="match status" value="1"/>
</dbReference>
<dbReference type="InterPro" id="IPR010987">
    <property type="entry name" value="Glutathione-S-Trfase_C-like"/>
</dbReference>
<name>A0A9Q0YJX8_HOLLE</name>
<feature type="domain" description="GST C-terminal" evidence="1">
    <location>
        <begin position="37"/>
        <end position="169"/>
    </location>
</feature>
<proteinExistence type="predicted"/>
<dbReference type="GO" id="GO:0004364">
    <property type="term" value="F:glutathione transferase activity"/>
    <property type="evidence" value="ECO:0007669"/>
    <property type="project" value="TreeGrafter"/>
</dbReference>
<comment type="caution">
    <text evidence="2">The sequence shown here is derived from an EMBL/GenBank/DDBJ whole genome shotgun (WGS) entry which is preliminary data.</text>
</comment>
<dbReference type="OrthoDB" id="422574at2759"/>
<dbReference type="SUPFAM" id="SSF47616">
    <property type="entry name" value="GST C-terminal domain-like"/>
    <property type="match status" value="1"/>
</dbReference>
<evidence type="ECO:0000259" key="1">
    <source>
        <dbReference type="PROSITE" id="PS50405"/>
    </source>
</evidence>
<sequence length="169" mass="19581">MRCVGSPSVYVTSLCTTAIARYIISNVKCDDHWYPADLKKRARVDEFLSYYPTTIREMGIEVAYAFHFREYVFGKKETEEGKEAALKKFDDALAEFEGYFLRRGPFIAGDEMSIADLFALFEILNANISKRDYLASRPTVKEWLERVKAATKPHFEEVFKPFDDFVKTL</sequence>
<dbReference type="InterPro" id="IPR004046">
    <property type="entry name" value="GST_C"/>
</dbReference>
<gene>
    <name evidence="2" type="ORF">HOLleu_36594</name>
</gene>
<dbReference type="AlphaFoldDB" id="A0A9Q0YJX8"/>
<protein>
    <submittedName>
        <fullName evidence="2">Glutathione S-transferase theta-1</fullName>
    </submittedName>
</protein>
<dbReference type="Proteomes" id="UP001152320">
    <property type="component" value="Chromosome 19"/>
</dbReference>
<accession>A0A9Q0YJX8</accession>
<dbReference type="InterPro" id="IPR036282">
    <property type="entry name" value="Glutathione-S-Trfase_C_sf"/>
</dbReference>
<dbReference type="PANTHER" id="PTHR43917">
    <property type="match status" value="1"/>
</dbReference>
<dbReference type="GO" id="GO:0006749">
    <property type="term" value="P:glutathione metabolic process"/>
    <property type="evidence" value="ECO:0007669"/>
    <property type="project" value="TreeGrafter"/>
</dbReference>
<dbReference type="InterPro" id="IPR051369">
    <property type="entry name" value="GST_Theta"/>
</dbReference>
<dbReference type="PANTHER" id="PTHR43917:SF8">
    <property type="entry name" value="GH16740P-RELATED"/>
    <property type="match status" value="1"/>
</dbReference>
<organism evidence="2 3">
    <name type="scientific">Holothuria leucospilota</name>
    <name type="common">Black long sea cucumber</name>
    <name type="synonym">Mertensiothuria leucospilota</name>
    <dbReference type="NCBI Taxonomy" id="206669"/>
    <lineage>
        <taxon>Eukaryota</taxon>
        <taxon>Metazoa</taxon>
        <taxon>Echinodermata</taxon>
        <taxon>Eleutherozoa</taxon>
        <taxon>Echinozoa</taxon>
        <taxon>Holothuroidea</taxon>
        <taxon>Aspidochirotacea</taxon>
        <taxon>Aspidochirotida</taxon>
        <taxon>Holothuriidae</taxon>
        <taxon>Holothuria</taxon>
    </lineage>
</organism>
<dbReference type="Pfam" id="PF00043">
    <property type="entry name" value="GST_C"/>
    <property type="match status" value="1"/>
</dbReference>
<keyword evidence="3" id="KW-1185">Reference proteome</keyword>